<dbReference type="AlphaFoldDB" id="A0A2H3CXU8"/>
<keyword evidence="2" id="KW-1185">Reference proteome</keyword>
<dbReference type="SUPFAM" id="SSF54897">
    <property type="entry name" value="Protease propeptides/inhibitors"/>
    <property type="match status" value="1"/>
</dbReference>
<dbReference type="STRING" id="47427.A0A2H3CXU8"/>
<organism evidence="1 2">
    <name type="scientific">Armillaria gallica</name>
    <name type="common">Bulbous honey fungus</name>
    <name type="synonym">Armillaria bulbosa</name>
    <dbReference type="NCBI Taxonomy" id="47427"/>
    <lineage>
        <taxon>Eukaryota</taxon>
        <taxon>Fungi</taxon>
        <taxon>Dikarya</taxon>
        <taxon>Basidiomycota</taxon>
        <taxon>Agaricomycotina</taxon>
        <taxon>Agaricomycetes</taxon>
        <taxon>Agaricomycetidae</taxon>
        <taxon>Agaricales</taxon>
        <taxon>Marasmiineae</taxon>
        <taxon>Physalacriaceae</taxon>
        <taxon>Armillaria</taxon>
    </lineage>
</organism>
<dbReference type="InParanoid" id="A0A2H3CXU8"/>
<accession>A0A2H3CXU8</accession>
<dbReference type="Gene3D" id="3.30.70.80">
    <property type="entry name" value="Peptidase S8 propeptide/proteinase inhibitor I9"/>
    <property type="match status" value="1"/>
</dbReference>
<dbReference type="OrthoDB" id="19448at2759"/>
<dbReference type="EMBL" id="KZ293727">
    <property type="protein sequence ID" value="PBK81607.1"/>
    <property type="molecule type" value="Genomic_DNA"/>
</dbReference>
<evidence type="ECO:0000313" key="1">
    <source>
        <dbReference type="EMBL" id="PBK81607.1"/>
    </source>
</evidence>
<proteinExistence type="predicted"/>
<reference evidence="2" key="1">
    <citation type="journal article" date="2017" name="Nat. Ecol. Evol.">
        <title>Genome expansion and lineage-specific genetic innovations in the forest pathogenic fungi Armillaria.</title>
        <authorList>
            <person name="Sipos G."/>
            <person name="Prasanna A.N."/>
            <person name="Walter M.C."/>
            <person name="O'Connor E."/>
            <person name="Balint B."/>
            <person name="Krizsan K."/>
            <person name="Kiss B."/>
            <person name="Hess J."/>
            <person name="Varga T."/>
            <person name="Slot J."/>
            <person name="Riley R."/>
            <person name="Boka B."/>
            <person name="Rigling D."/>
            <person name="Barry K."/>
            <person name="Lee J."/>
            <person name="Mihaltcheva S."/>
            <person name="LaButti K."/>
            <person name="Lipzen A."/>
            <person name="Waldron R."/>
            <person name="Moloney N.M."/>
            <person name="Sperisen C."/>
            <person name="Kredics L."/>
            <person name="Vagvoelgyi C."/>
            <person name="Patrignani A."/>
            <person name="Fitzpatrick D."/>
            <person name="Nagy I."/>
            <person name="Doyle S."/>
            <person name="Anderson J.B."/>
            <person name="Grigoriev I.V."/>
            <person name="Gueldener U."/>
            <person name="Muensterkoetter M."/>
            <person name="Nagy L.G."/>
        </authorList>
    </citation>
    <scope>NUCLEOTIDE SEQUENCE [LARGE SCALE GENOMIC DNA]</scope>
    <source>
        <strain evidence="2">Ar21-2</strain>
    </source>
</reference>
<name>A0A2H3CXU8_ARMGA</name>
<evidence type="ECO:0000313" key="2">
    <source>
        <dbReference type="Proteomes" id="UP000217790"/>
    </source>
</evidence>
<protein>
    <submittedName>
        <fullName evidence="1">Uncharacterized protein</fullName>
    </submittedName>
</protein>
<dbReference type="InterPro" id="IPR037045">
    <property type="entry name" value="S8pro/Inhibitor_I9_sf"/>
</dbReference>
<sequence length="175" mass="18767">MLRDVKTFAGKVKPKGYIVTLKEGTLKDELLKNLGSSVTAVFNHTSNGFAGTLFISAFPTGVLNDNDLNNIQANPDVESITQDGIVSVTMLPYSDILLSSSCINRTNAPWGLARISQRDALGSSNTLYNYDPSGGAGVNVYVVDSVSTPHIGRASWRATFGGYAYVPFTFLAITH</sequence>
<dbReference type="OMA" id="NRTNAPW"/>
<dbReference type="Proteomes" id="UP000217790">
    <property type="component" value="Unassembled WGS sequence"/>
</dbReference>
<gene>
    <name evidence="1" type="ORF">ARMGADRAFT_1091096</name>
</gene>